<dbReference type="InterPro" id="IPR015590">
    <property type="entry name" value="Aldehyde_DH_dom"/>
</dbReference>
<evidence type="ECO:0000259" key="3">
    <source>
        <dbReference type="Pfam" id="PF00171"/>
    </source>
</evidence>
<dbReference type="InterPro" id="IPR016162">
    <property type="entry name" value="Ald_DH_N"/>
</dbReference>
<dbReference type="InterPro" id="IPR016163">
    <property type="entry name" value="Ald_DH_C"/>
</dbReference>
<evidence type="ECO:0000256" key="1">
    <source>
        <dbReference type="ARBA" id="ARBA00009986"/>
    </source>
</evidence>
<dbReference type="HOGENOM" id="CLU_005391_1_0_6"/>
<sequence length="483" mass="51171">MSDNHHNYIAGQWLKGASEIENRNPSDTRDLIGLYAQASRAQLDSALAAASEAQRIWARSGLEQRYKVLMAIGQELMQRSAEIGRTLSREEGKPMAEGAGEVYRAGQFFTYYAAETLRQLGQTADSVRDGIEIDIRREPIGVVAIISPWNFPMATACWKIAPALAFGNAVVWKPANLTPASAVILSEIIARQDLPAGLFNLVMGAGSEIGQALIEHPGINAISFTGSVDVGKGIAASAAANLTKVQLEMGSKNALAVMDDADLDLAVSCAVNGAFGGTGQKCTASSRLIVHEGIHDAFVEKLLAATQALKVGHALEAGTQIGPVASAAQLEANLANLQLGQQEGAELLTGGQRLELESPGYYQAPALFIGGSNAMRINREELFAPIACVIKAGSYEEALSLVNDTRFGLTAGIMTRSLARASHFRRNARVGCVMVNLPTAGTDYHVPFGGRGDSSYGPREQGRSAVEFYTHVKTGYIAAGAPL</sequence>
<dbReference type="RefSeq" id="WP_015634088.1">
    <property type="nucleotide sequence ID" value="NC_021237.1"/>
</dbReference>
<evidence type="ECO:0000256" key="2">
    <source>
        <dbReference type="ARBA" id="ARBA00023002"/>
    </source>
</evidence>
<evidence type="ECO:0000313" key="4">
    <source>
        <dbReference type="EMBL" id="AGL82606.1"/>
    </source>
</evidence>
<dbReference type="Pfam" id="PF00171">
    <property type="entry name" value="Aldedh"/>
    <property type="match status" value="1"/>
</dbReference>
<feature type="domain" description="Aldehyde dehydrogenase" evidence="3">
    <location>
        <begin position="13"/>
        <end position="474"/>
    </location>
</feature>
<organism evidence="4 5">
    <name type="scientific">Pseudomonas protegens (strain DSM 19095 / LMG 27888 / CFBP 6595 / CHA0)</name>
    <dbReference type="NCBI Taxonomy" id="1124983"/>
    <lineage>
        <taxon>Bacteria</taxon>
        <taxon>Pseudomonadati</taxon>
        <taxon>Pseudomonadota</taxon>
        <taxon>Gammaproteobacteria</taxon>
        <taxon>Pseudomonadales</taxon>
        <taxon>Pseudomonadaceae</taxon>
        <taxon>Pseudomonas</taxon>
    </lineage>
</organism>
<dbReference type="GeneID" id="57473796"/>
<dbReference type="AlphaFoldDB" id="A0A2C9EG25"/>
<dbReference type="InterPro" id="IPR016161">
    <property type="entry name" value="Ald_DH/histidinol_DH"/>
</dbReference>
<dbReference type="EC" id="1.2.1.3" evidence="4"/>
<dbReference type="CDD" id="cd07097">
    <property type="entry name" value="ALDH_KGSADH-YcbD"/>
    <property type="match status" value="1"/>
</dbReference>
<gene>
    <name evidence="4" type="primary">ycbD</name>
    <name evidence="4" type="ORF">PFLCHA0_c08120</name>
</gene>
<protein>
    <submittedName>
        <fullName evidence="4">Putative aldehyde dehydrogenase YcbD</fullName>
        <ecNumber evidence="4">1.2.1.3</ecNumber>
    </submittedName>
</protein>
<comment type="similarity">
    <text evidence="1">Belongs to the aldehyde dehydrogenase family.</text>
</comment>
<dbReference type="SUPFAM" id="SSF53720">
    <property type="entry name" value="ALDH-like"/>
    <property type="match status" value="1"/>
</dbReference>
<name>A0A2C9EG25_PSEPH</name>
<dbReference type="eggNOG" id="COG1012">
    <property type="taxonomic scope" value="Bacteria"/>
</dbReference>
<dbReference type="EMBL" id="CP003190">
    <property type="protein sequence ID" value="AGL82606.1"/>
    <property type="molecule type" value="Genomic_DNA"/>
</dbReference>
<dbReference type="GO" id="GO:0004029">
    <property type="term" value="F:aldehyde dehydrogenase (NAD+) activity"/>
    <property type="evidence" value="ECO:0007669"/>
    <property type="project" value="UniProtKB-EC"/>
</dbReference>
<dbReference type="PANTHER" id="PTHR11699">
    <property type="entry name" value="ALDEHYDE DEHYDROGENASE-RELATED"/>
    <property type="match status" value="1"/>
</dbReference>
<accession>A0A2C9EG25</accession>
<keyword evidence="2 4" id="KW-0560">Oxidoreductase</keyword>
<reference evidence="5" key="1">
    <citation type="journal article" date="2014" name="Genome Announc.">
        <title>Full-genome sequence of the plant growth-promoting bacterium Pseudomonas protegens CHA0.</title>
        <authorList>
            <person name="Jousset A."/>
            <person name="Schuldes J."/>
            <person name="Keel C."/>
            <person name="Maurhofer M."/>
            <person name="Daniel R."/>
            <person name="Scheu S."/>
            <person name="Thuermer A."/>
        </authorList>
    </citation>
    <scope>NUCLEOTIDE SEQUENCE [LARGE SCALE GENOMIC DNA]</scope>
    <source>
        <strain evidence="5">DSM 19095 / LMG 27888 / CFBP 6595 / CHA0</strain>
    </source>
</reference>
<dbReference type="KEGG" id="pprc:PFLCHA0_c08120"/>
<dbReference type="Gene3D" id="3.40.605.10">
    <property type="entry name" value="Aldehyde Dehydrogenase, Chain A, domain 1"/>
    <property type="match status" value="1"/>
</dbReference>
<evidence type="ECO:0000313" key="5">
    <source>
        <dbReference type="Proteomes" id="UP000013940"/>
    </source>
</evidence>
<dbReference type="FunFam" id="3.40.605.10:FF:000007">
    <property type="entry name" value="NAD/NADP-dependent betaine aldehyde dehydrogenase"/>
    <property type="match status" value="1"/>
</dbReference>
<dbReference type="Gene3D" id="3.40.309.10">
    <property type="entry name" value="Aldehyde Dehydrogenase, Chain A, domain 2"/>
    <property type="match status" value="1"/>
</dbReference>
<dbReference type="Proteomes" id="UP000013940">
    <property type="component" value="Chromosome"/>
</dbReference>
<proteinExistence type="inferred from homology"/>